<dbReference type="PANTHER" id="PTHR34387:SF2">
    <property type="entry name" value="SLR1258 PROTEIN"/>
    <property type="match status" value="1"/>
</dbReference>
<dbReference type="PANTHER" id="PTHR34387">
    <property type="entry name" value="SLR1258 PROTEIN"/>
    <property type="match status" value="1"/>
</dbReference>
<evidence type="ECO:0000313" key="1">
    <source>
        <dbReference type="EMBL" id="RAM36474.1"/>
    </source>
</evidence>
<accession>A0A328HE82</accession>
<dbReference type="InterPro" id="IPR007497">
    <property type="entry name" value="SIMPL/DUF541"/>
</dbReference>
<protein>
    <submittedName>
        <fullName evidence="1">SIMPL domain-containing protein</fullName>
    </submittedName>
</protein>
<name>A0A328HE82_ARTGO</name>
<dbReference type="GO" id="GO:0006974">
    <property type="term" value="P:DNA damage response"/>
    <property type="evidence" value="ECO:0007669"/>
    <property type="project" value="TreeGrafter"/>
</dbReference>
<sequence length="225" mass="22760">MWESTGRAEARTVTVTGTGTAEAAPDLLTLSIGVECRRDSASDAYAAAGEASAVVTAALRSGGVENRDIRTSGLNVRADVVWQEGRGQRVTGYVASSMLGVRLRDPASASGVIAAAVDAGGNDVRLDGVQLGFADAAAVMARAREAAWADARAAASQLAALAGAELGEVASVRQQPVPSSPIPVGGMQRAFAADALTVEAGESCLSASVTVVWELRSRAGTPPVP</sequence>
<dbReference type="Gene3D" id="3.30.70.2970">
    <property type="entry name" value="Protein of unknown function (DUF541), domain 2"/>
    <property type="match status" value="1"/>
</dbReference>
<dbReference type="Gene3D" id="3.30.110.170">
    <property type="entry name" value="Protein of unknown function (DUF541), domain 1"/>
    <property type="match status" value="1"/>
</dbReference>
<reference evidence="1 2" key="1">
    <citation type="submission" date="2018-04" db="EMBL/GenBank/DDBJ databases">
        <title>Bacteria isolated from cave deposits of Manipur.</title>
        <authorList>
            <person name="Sahoo D."/>
            <person name="Sarangthem I."/>
            <person name="Nandeibam J."/>
        </authorList>
    </citation>
    <scope>NUCLEOTIDE SEQUENCE [LARGE SCALE GENOMIC DNA]</scope>
    <source>
        <strain evidence="2">mrc11</strain>
    </source>
</reference>
<dbReference type="AlphaFoldDB" id="A0A328HE82"/>
<dbReference type="EMBL" id="QLNP01000094">
    <property type="protein sequence ID" value="RAM36474.1"/>
    <property type="molecule type" value="Genomic_DNA"/>
</dbReference>
<comment type="caution">
    <text evidence="1">The sequence shown here is derived from an EMBL/GenBank/DDBJ whole genome shotgun (WGS) entry which is preliminary data.</text>
</comment>
<dbReference type="Proteomes" id="UP000249166">
    <property type="component" value="Unassembled WGS sequence"/>
</dbReference>
<dbReference type="OrthoDB" id="9808766at2"/>
<dbReference type="Pfam" id="PF04402">
    <property type="entry name" value="SIMPL"/>
    <property type="match status" value="1"/>
</dbReference>
<gene>
    <name evidence="1" type="ORF">DBZ45_15305</name>
</gene>
<dbReference type="InterPro" id="IPR052022">
    <property type="entry name" value="26kDa_periplasmic_antigen"/>
</dbReference>
<organism evidence="1 2">
    <name type="scientific">Arthrobacter globiformis</name>
    <dbReference type="NCBI Taxonomy" id="1665"/>
    <lineage>
        <taxon>Bacteria</taxon>
        <taxon>Bacillati</taxon>
        <taxon>Actinomycetota</taxon>
        <taxon>Actinomycetes</taxon>
        <taxon>Micrococcales</taxon>
        <taxon>Micrococcaceae</taxon>
        <taxon>Arthrobacter</taxon>
    </lineage>
</organism>
<proteinExistence type="predicted"/>
<evidence type="ECO:0000313" key="2">
    <source>
        <dbReference type="Proteomes" id="UP000249166"/>
    </source>
</evidence>